<dbReference type="Proteomes" id="UP000265520">
    <property type="component" value="Unassembled WGS sequence"/>
</dbReference>
<accession>A0A392W9M8</accession>
<reference evidence="2 3" key="1">
    <citation type="journal article" date="2018" name="Front. Plant Sci.">
        <title>Red Clover (Trifolium pratense) and Zigzag Clover (T. medium) - A Picture of Genomic Similarities and Differences.</title>
        <authorList>
            <person name="Dluhosova J."/>
            <person name="Istvanek J."/>
            <person name="Nedelnik J."/>
            <person name="Repkova J."/>
        </authorList>
    </citation>
    <scope>NUCLEOTIDE SEQUENCE [LARGE SCALE GENOMIC DNA]</scope>
    <source>
        <strain evidence="3">cv. 10/8</strain>
        <tissue evidence="2">Leaf</tissue>
    </source>
</reference>
<comment type="caution">
    <text evidence="2">The sequence shown here is derived from an EMBL/GenBank/DDBJ whole genome shotgun (WGS) entry which is preliminary data.</text>
</comment>
<dbReference type="EMBL" id="LXQA011441569">
    <property type="protein sequence ID" value="MCI97378.1"/>
    <property type="molecule type" value="Genomic_DNA"/>
</dbReference>
<name>A0A392W9M8_9FABA</name>
<evidence type="ECO:0000256" key="1">
    <source>
        <dbReference type="SAM" id="MobiDB-lite"/>
    </source>
</evidence>
<feature type="non-terminal residue" evidence="2">
    <location>
        <position position="1"/>
    </location>
</feature>
<dbReference type="AlphaFoldDB" id="A0A392W9M8"/>
<evidence type="ECO:0000313" key="2">
    <source>
        <dbReference type="EMBL" id="MCI97378.1"/>
    </source>
</evidence>
<sequence>SDSEDDTGSKDYTSSEPLKTGLTLKEV</sequence>
<keyword evidence="3" id="KW-1185">Reference proteome</keyword>
<protein>
    <submittedName>
        <fullName evidence="2">Uncharacterized protein</fullName>
    </submittedName>
</protein>
<proteinExistence type="predicted"/>
<organism evidence="2 3">
    <name type="scientific">Trifolium medium</name>
    <dbReference type="NCBI Taxonomy" id="97028"/>
    <lineage>
        <taxon>Eukaryota</taxon>
        <taxon>Viridiplantae</taxon>
        <taxon>Streptophyta</taxon>
        <taxon>Embryophyta</taxon>
        <taxon>Tracheophyta</taxon>
        <taxon>Spermatophyta</taxon>
        <taxon>Magnoliopsida</taxon>
        <taxon>eudicotyledons</taxon>
        <taxon>Gunneridae</taxon>
        <taxon>Pentapetalae</taxon>
        <taxon>rosids</taxon>
        <taxon>fabids</taxon>
        <taxon>Fabales</taxon>
        <taxon>Fabaceae</taxon>
        <taxon>Papilionoideae</taxon>
        <taxon>50 kb inversion clade</taxon>
        <taxon>NPAAA clade</taxon>
        <taxon>Hologalegina</taxon>
        <taxon>IRL clade</taxon>
        <taxon>Trifolieae</taxon>
        <taxon>Trifolium</taxon>
    </lineage>
</organism>
<feature type="region of interest" description="Disordered" evidence="1">
    <location>
        <begin position="1"/>
        <end position="27"/>
    </location>
</feature>
<evidence type="ECO:0000313" key="3">
    <source>
        <dbReference type="Proteomes" id="UP000265520"/>
    </source>
</evidence>